<dbReference type="SUPFAM" id="SSF53448">
    <property type="entry name" value="Nucleotide-diphospho-sugar transferases"/>
    <property type="match status" value="1"/>
</dbReference>
<evidence type="ECO:0000256" key="2">
    <source>
        <dbReference type="ARBA" id="ARBA00004760"/>
    </source>
</evidence>
<gene>
    <name evidence="16" type="ORF">L211DRAFT_789225</name>
    <name evidence="17" type="ORF">L211DRAFT_789253</name>
</gene>
<dbReference type="AlphaFoldDB" id="A0A3N4LNC8"/>
<sequence length="517" mass="58605">MPDVENIHSARHKVWSSSAHLSMAWLGVIWYCFVWLVCSVGCLQIRRRYSNRPMVIEAAKPVTQHRPFVTILRPIKGLDPHLSLTLKSSFLQDYPSHLHEILLCVASAQDPCIPIVRSLIARYPGVSARLVLGEEDVGPNPKIRTLSKGYREARGDIVWMLDSNIWVAPGVLARSVRTLCGHDELGGETRMPYKFLHHLPVGVDCDEEPLPGVDLPIQQTASLSSVLPSRIQHFFRTFGGTLEETFLSTSHSKFYTAINIIAIAPCTLGKSNMFRKSHLAAVTAQDAPGILDFAHNICEDHMLAERIWLRRLPAEIAGTEKWGKHALGDDLVFQPMANMTLRDYCERRTRWLRVRKYAVIAATLAEPETESFLCSLIGGYGFITLLEHYGLHTLLVAPESWSKPVAIFWFWVLSVMVWSLCDYANFRVLHGFANIPLDTDTPRFIRGVREKLIKRRWEGSLTGWLCQWGGREALALPIFLWAMLPGDVWWRGGRYRVGWDMKVRKVGQTSGDGKRTE</sequence>
<evidence type="ECO:0000256" key="11">
    <source>
        <dbReference type="ARBA" id="ARBA00023136"/>
    </source>
</evidence>
<dbReference type="GO" id="GO:0016020">
    <property type="term" value="C:membrane"/>
    <property type="evidence" value="ECO:0007669"/>
    <property type="project" value="UniProtKB-SubCell"/>
</dbReference>
<keyword evidence="11 15" id="KW-0472">Membrane</keyword>
<comment type="similarity">
    <text evidence="4">Belongs to the glycosyltransferase 2 family.</text>
</comment>
<keyword evidence="7" id="KW-0328">Glycosyltransferase</keyword>
<keyword evidence="8" id="KW-0808">Transferase</keyword>
<evidence type="ECO:0000256" key="1">
    <source>
        <dbReference type="ARBA" id="ARBA00004141"/>
    </source>
</evidence>
<evidence type="ECO:0000256" key="9">
    <source>
        <dbReference type="ARBA" id="ARBA00022692"/>
    </source>
</evidence>
<evidence type="ECO:0000256" key="8">
    <source>
        <dbReference type="ARBA" id="ARBA00022679"/>
    </source>
</evidence>
<dbReference type="InterPro" id="IPR029044">
    <property type="entry name" value="Nucleotide-diphossugar_trans"/>
</dbReference>
<reference evidence="17 18" key="1">
    <citation type="journal article" date="2018" name="Nat. Ecol. Evol.">
        <title>Pezizomycetes genomes reveal the molecular basis of ectomycorrhizal truffle lifestyle.</title>
        <authorList>
            <person name="Murat C."/>
            <person name="Payen T."/>
            <person name="Noel B."/>
            <person name="Kuo A."/>
            <person name="Morin E."/>
            <person name="Chen J."/>
            <person name="Kohler A."/>
            <person name="Krizsan K."/>
            <person name="Balestrini R."/>
            <person name="Da Silva C."/>
            <person name="Montanini B."/>
            <person name="Hainaut M."/>
            <person name="Levati E."/>
            <person name="Barry K.W."/>
            <person name="Belfiori B."/>
            <person name="Cichocki N."/>
            <person name="Clum A."/>
            <person name="Dockter R.B."/>
            <person name="Fauchery L."/>
            <person name="Guy J."/>
            <person name="Iotti M."/>
            <person name="Le Tacon F."/>
            <person name="Lindquist E.A."/>
            <person name="Lipzen A."/>
            <person name="Malagnac F."/>
            <person name="Mello A."/>
            <person name="Molinier V."/>
            <person name="Miyauchi S."/>
            <person name="Poulain J."/>
            <person name="Riccioni C."/>
            <person name="Rubini A."/>
            <person name="Sitrit Y."/>
            <person name="Splivallo R."/>
            <person name="Traeger S."/>
            <person name="Wang M."/>
            <person name="Zifcakova L."/>
            <person name="Wipf D."/>
            <person name="Zambonelli A."/>
            <person name="Paolocci F."/>
            <person name="Nowrousian M."/>
            <person name="Ottonello S."/>
            <person name="Baldrian P."/>
            <person name="Spatafora J.W."/>
            <person name="Henrissat B."/>
            <person name="Nagy L.G."/>
            <person name="Aury J.M."/>
            <person name="Wincker P."/>
            <person name="Grigoriev I.V."/>
            <person name="Bonfante P."/>
            <person name="Martin F.M."/>
        </authorList>
    </citation>
    <scope>NUCLEOTIDE SEQUENCE [LARGE SCALE GENOMIC DNA]</scope>
    <source>
        <strain evidence="17 18">ATCC MYA-4762</strain>
    </source>
</reference>
<proteinExistence type="inferred from homology"/>
<keyword evidence="18" id="KW-1185">Reference proteome</keyword>
<evidence type="ECO:0000313" key="17">
    <source>
        <dbReference type="EMBL" id="RPB22181.1"/>
    </source>
</evidence>
<dbReference type="STRING" id="1051890.A0A3N4LNC8"/>
<evidence type="ECO:0000256" key="15">
    <source>
        <dbReference type="SAM" id="Phobius"/>
    </source>
</evidence>
<comment type="pathway">
    <text evidence="3">Sphingolipid metabolism.</text>
</comment>
<evidence type="ECO:0000256" key="6">
    <source>
        <dbReference type="ARBA" id="ARBA00019988"/>
    </source>
</evidence>
<keyword evidence="9 15" id="KW-0812">Transmembrane</keyword>
<name>A0A3N4LNC8_9PEZI</name>
<feature type="transmembrane region" description="Helical" evidence="15">
    <location>
        <begin position="23"/>
        <end position="45"/>
    </location>
</feature>
<evidence type="ECO:0000256" key="13">
    <source>
        <dbReference type="ARBA" id="ARBA00031543"/>
    </source>
</evidence>
<dbReference type="PANTHER" id="PTHR12726:SF0">
    <property type="entry name" value="CERAMIDE GLUCOSYLTRANSFERASE"/>
    <property type="match status" value="1"/>
</dbReference>
<evidence type="ECO:0000256" key="14">
    <source>
        <dbReference type="ARBA" id="ARBA00032575"/>
    </source>
</evidence>
<dbReference type="Gene3D" id="3.90.550.10">
    <property type="entry name" value="Spore Coat Polysaccharide Biosynthesis Protein SpsA, Chain A"/>
    <property type="match status" value="1"/>
</dbReference>
<dbReference type="EMBL" id="ML121554">
    <property type="protein sequence ID" value="RPB22181.1"/>
    <property type="molecule type" value="Genomic_DNA"/>
</dbReference>
<dbReference type="OrthoDB" id="1483400at2759"/>
<evidence type="ECO:0000313" key="18">
    <source>
        <dbReference type="Proteomes" id="UP000267821"/>
    </source>
</evidence>
<comment type="subcellular location">
    <subcellularLocation>
        <location evidence="1">Membrane</location>
        <topology evidence="1">Multi-pass membrane protein</topology>
    </subcellularLocation>
</comment>
<dbReference type="Proteomes" id="UP000267821">
    <property type="component" value="Unassembled WGS sequence"/>
</dbReference>
<evidence type="ECO:0000256" key="12">
    <source>
        <dbReference type="ARBA" id="ARBA00031017"/>
    </source>
</evidence>
<dbReference type="Pfam" id="PF13506">
    <property type="entry name" value="Glyco_transf_21"/>
    <property type="match status" value="2"/>
</dbReference>
<dbReference type="EC" id="2.4.1.80" evidence="5"/>
<dbReference type="GO" id="GO:0008120">
    <property type="term" value="F:ceramide glucosyltransferase activity"/>
    <property type="evidence" value="ECO:0007669"/>
    <property type="project" value="UniProtKB-EC"/>
</dbReference>
<dbReference type="UniPathway" id="UPA00222"/>
<evidence type="ECO:0000256" key="5">
    <source>
        <dbReference type="ARBA" id="ARBA00012699"/>
    </source>
</evidence>
<comment type="pathway">
    <text evidence="2">Lipid metabolism; sphingolipid metabolism.</text>
</comment>
<evidence type="ECO:0000256" key="7">
    <source>
        <dbReference type="ARBA" id="ARBA00022676"/>
    </source>
</evidence>
<dbReference type="PANTHER" id="PTHR12726">
    <property type="entry name" value="CERAMIDE GLUCOSYLTRANSFERASE"/>
    <property type="match status" value="1"/>
</dbReference>
<evidence type="ECO:0000313" key="16">
    <source>
        <dbReference type="EMBL" id="RPB22179.1"/>
    </source>
</evidence>
<dbReference type="EMBL" id="ML121554">
    <property type="protein sequence ID" value="RPB22179.1"/>
    <property type="molecule type" value="Genomic_DNA"/>
</dbReference>
<organism evidence="17 18">
    <name type="scientific">Terfezia boudieri ATCC MYA-4762</name>
    <dbReference type="NCBI Taxonomy" id="1051890"/>
    <lineage>
        <taxon>Eukaryota</taxon>
        <taxon>Fungi</taxon>
        <taxon>Dikarya</taxon>
        <taxon>Ascomycota</taxon>
        <taxon>Pezizomycotina</taxon>
        <taxon>Pezizomycetes</taxon>
        <taxon>Pezizales</taxon>
        <taxon>Pezizaceae</taxon>
        <taxon>Terfezia</taxon>
    </lineage>
</organism>
<dbReference type="GO" id="GO:0006679">
    <property type="term" value="P:glucosylceramide biosynthetic process"/>
    <property type="evidence" value="ECO:0007669"/>
    <property type="project" value="TreeGrafter"/>
</dbReference>
<protein>
    <recommendedName>
        <fullName evidence="6">Ceramide glucosyltransferase</fullName>
        <ecNumber evidence="5">2.4.1.80</ecNumber>
    </recommendedName>
    <alternativeName>
        <fullName evidence="13">Glucosylceramide synthase</fullName>
    </alternativeName>
    <alternativeName>
        <fullName evidence="14">UDP-glucose ceramide glucosyltransferase</fullName>
    </alternativeName>
    <alternativeName>
        <fullName evidence="12">UDP-glucose:N-acylsphingosine D-glucosyltransferase</fullName>
    </alternativeName>
</protein>
<evidence type="ECO:0000256" key="10">
    <source>
        <dbReference type="ARBA" id="ARBA00022989"/>
    </source>
</evidence>
<accession>A0A3N4LNC8</accession>
<keyword evidence="10 15" id="KW-1133">Transmembrane helix</keyword>
<evidence type="ECO:0000256" key="4">
    <source>
        <dbReference type="ARBA" id="ARBA00006739"/>
    </source>
</evidence>
<evidence type="ECO:0000256" key="3">
    <source>
        <dbReference type="ARBA" id="ARBA00004991"/>
    </source>
</evidence>
<dbReference type="InterPro" id="IPR025993">
    <property type="entry name" value="Ceramide_glucosylTrfase"/>
</dbReference>